<evidence type="ECO:0000256" key="6">
    <source>
        <dbReference type="ARBA" id="ARBA00022692"/>
    </source>
</evidence>
<dbReference type="InterPro" id="IPR000531">
    <property type="entry name" value="Beta-barrel_TonB"/>
</dbReference>
<reference evidence="20" key="1">
    <citation type="journal article" date="2019" name="Int. J. Syst. Evol. Microbiol.">
        <title>The Global Catalogue of Microorganisms (GCM) 10K type strain sequencing project: providing services to taxonomists for standard genome sequencing and annotation.</title>
        <authorList>
            <consortium name="The Broad Institute Genomics Platform"/>
            <consortium name="The Broad Institute Genome Sequencing Center for Infectious Disease"/>
            <person name="Wu L."/>
            <person name="Ma J."/>
        </authorList>
    </citation>
    <scope>NUCLEOTIDE SEQUENCE [LARGE SCALE GENOMIC DNA]</scope>
    <source>
        <strain evidence="20">CGMCC 1.15795</strain>
    </source>
</reference>
<evidence type="ECO:0000256" key="2">
    <source>
        <dbReference type="ARBA" id="ARBA00009810"/>
    </source>
</evidence>
<evidence type="ECO:0000256" key="16">
    <source>
        <dbReference type="SAM" id="SignalP"/>
    </source>
</evidence>
<protein>
    <submittedName>
        <fullName evidence="19">TonB-dependent siderophore receptor</fullName>
    </submittedName>
</protein>
<dbReference type="RefSeq" id="WP_382317682.1">
    <property type="nucleotide sequence ID" value="NZ_JBHUFD010000018.1"/>
</dbReference>
<comment type="caution">
    <text evidence="19">The sequence shown here is derived from an EMBL/GenBank/DDBJ whole genome shotgun (WGS) entry which is preliminary data.</text>
</comment>
<keyword evidence="12 19" id="KW-0675">Receptor</keyword>
<keyword evidence="9" id="KW-0406">Ion transport</keyword>
<accession>A0ABW4R0A2</accession>
<keyword evidence="3 14" id="KW-0813">Transport</keyword>
<dbReference type="SUPFAM" id="SSF49452">
    <property type="entry name" value="Starch-binding domain-like"/>
    <property type="match status" value="1"/>
</dbReference>
<evidence type="ECO:0000256" key="10">
    <source>
        <dbReference type="ARBA" id="ARBA00023077"/>
    </source>
</evidence>
<keyword evidence="7 16" id="KW-0732">Signal</keyword>
<evidence type="ECO:0000256" key="5">
    <source>
        <dbReference type="ARBA" id="ARBA00022496"/>
    </source>
</evidence>
<keyword evidence="20" id="KW-1185">Reference proteome</keyword>
<sequence>MRQLVLPVFLAATALPVIAQAQAPAAQAAPSHAQRHHGTIRGIIRTSDGKPAAFVSVGLPKLGKGTTTAEDGSFTITGVEAGTHVLQVALVGVPPQRQTVTLAAGETATADFALTESSAQLKEVEVKGSNVINRPATASKSDIAPLDLPQSIGVVTSTVIADQQINRLGDALRNVSGVSLTQQRGGVAETFSARGYSIGIAGSGGSIFKNGLLANTQGFPDASTLESVEVLKGASALLYGNVSGGLIINTVTKKPRFERGGSVEMRAGSYGFYKPIVDLYGPITKNLAFRVVGTYEDSKSFRDVVRSKRLYVNPSLLYKFSDKTDLLVQGDYLRSDITPDAGIGIINQNQEARLPEGISRSNFINAKWAYNVTDQASASAVLNHRFSDQWRVNAIAGITDTRVRGLGVAVPNGTIAANGDWVRNLAAVRTSERDYNAQLNLNGKFETGPLTHQLLVGGDALRITTNTGAGFTYQQLDGTAVALAGGAYRYDVINIIDRAKYAERTDGIFYNTGMNTAASSYRFGGYAQDLITIVPMLKVLGGVRYSYQNVLQTNILNTQTGVETRGTAADKADRAWSPKGALIFQPLPTVSIYTSYANNFITNAGSVDVSGTPLAPSHVDQYEAGIKSELLHSGIFANAAVYRYRNSNFAQPVLVNGTTSNFRELTGETTSDGVDVDFSGSFSSNFYFNAGYAYNFMRYTNTSGVVGGQVEGERLINNPAHTANASIFYTFDRPGLRGLKVGASAFYTGQRLGGNNNTVGQAGNYSRLISLSGFTTLDLSAGYTYQRFSILAKVSNITNALNYLVHDRYSINPIPPRQFLTTVGYRF</sequence>
<dbReference type="Gene3D" id="2.40.170.20">
    <property type="entry name" value="TonB-dependent receptor, beta-barrel domain"/>
    <property type="match status" value="1"/>
</dbReference>
<keyword evidence="13 14" id="KW-0998">Cell outer membrane</keyword>
<dbReference type="Pfam" id="PF00593">
    <property type="entry name" value="TonB_dep_Rec_b-barrel"/>
    <property type="match status" value="1"/>
</dbReference>
<evidence type="ECO:0000313" key="20">
    <source>
        <dbReference type="Proteomes" id="UP001597197"/>
    </source>
</evidence>
<evidence type="ECO:0000256" key="15">
    <source>
        <dbReference type="RuleBase" id="RU003357"/>
    </source>
</evidence>
<comment type="similarity">
    <text evidence="2 14 15">Belongs to the TonB-dependent receptor family.</text>
</comment>
<evidence type="ECO:0000256" key="3">
    <source>
        <dbReference type="ARBA" id="ARBA00022448"/>
    </source>
</evidence>
<evidence type="ECO:0000256" key="12">
    <source>
        <dbReference type="ARBA" id="ARBA00023170"/>
    </source>
</evidence>
<dbReference type="CDD" id="cd01347">
    <property type="entry name" value="ligand_gated_channel"/>
    <property type="match status" value="1"/>
</dbReference>
<dbReference type="InterPro" id="IPR013784">
    <property type="entry name" value="Carb-bd-like_fold"/>
</dbReference>
<gene>
    <name evidence="19" type="ORF">ACFSDX_22445</name>
</gene>
<dbReference type="Proteomes" id="UP001597197">
    <property type="component" value="Unassembled WGS sequence"/>
</dbReference>
<organism evidence="19 20">
    <name type="scientific">Hymenobacter bucti</name>
    <dbReference type="NCBI Taxonomy" id="1844114"/>
    <lineage>
        <taxon>Bacteria</taxon>
        <taxon>Pseudomonadati</taxon>
        <taxon>Bacteroidota</taxon>
        <taxon>Cytophagia</taxon>
        <taxon>Cytophagales</taxon>
        <taxon>Hymenobacteraceae</taxon>
        <taxon>Hymenobacter</taxon>
    </lineage>
</organism>
<keyword evidence="5" id="KW-0410">Iron transport</keyword>
<evidence type="ECO:0000259" key="17">
    <source>
        <dbReference type="Pfam" id="PF00593"/>
    </source>
</evidence>
<evidence type="ECO:0000256" key="7">
    <source>
        <dbReference type="ARBA" id="ARBA00022729"/>
    </source>
</evidence>
<keyword evidence="8" id="KW-0408">Iron</keyword>
<evidence type="ECO:0000256" key="1">
    <source>
        <dbReference type="ARBA" id="ARBA00004571"/>
    </source>
</evidence>
<keyword evidence="11 14" id="KW-0472">Membrane</keyword>
<feature type="domain" description="TonB-dependent receptor-like beta-barrel" evidence="17">
    <location>
        <begin position="320"/>
        <end position="797"/>
    </location>
</feature>
<name>A0ABW4R0A2_9BACT</name>
<evidence type="ECO:0000259" key="18">
    <source>
        <dbReference type="Pfam" id="PF07715"/>
    </source>
</evidence>
<dbReference type="PROSITE" id="PS52016">
    <property type="entry name" value="TONB_DEPENDENT_REC_3"/>
    <property type="match status" value="1"/>
</dbReference>
<dbReference type="InterPro" id="IPR012910">
    <property type="entry name" value="Plug_dom"/>
</dbReference>
<feature type="chain" id="PRO_5045419116" evidence="16">
    <location>
        <begin position="20"/>
        <end position="827"/>
    </location>
</feature>
<dbReference type="InterPro" id="IPR010105">
    <property type="entry name" value="TonB_sidphr_rcpt"/>
</dbReference>
<keyword evidence="4 14" id="KW-1134">Transmembrane beta strand</keyword>
<dbReference type="PANTHER" id="PTHR32552:SF68">
    <property type="entry name" value="FERRICHROME OUTER MEMBRANE TRANSPORTER_PHAGE RECEPTOR"/>
    <property type="match status" value="1"/>
</dbReference>
<feature type="domain" description="TonB-dependent receptor plug" evidence="18">
    <location>
        <begin position="146"/>
        <end position="243"/>
    </location>
</feature>
<dbReference type="InterPro" id="IPR039426">
    <property type="entry name" value="TonB-dep_rcpt-like"/>
</dbReference>
<feature type="signal peptide" evidence="16">
    <location>
        <begin position="1"/>
        <end position="19"/>
    </location>
</feature>
<keyword evidence="10 15" id="KW-0798">TonB box</keyword>
<keyword evidence="6 14" id="KW-0812">Transmembrane</keyword>
<dbReference type="Pfam" id="PF13715">
    <property type="entry name" value="CarbopepD_reg_2"/>
    <property type="match status" value="1"/>
</dbReference>
<evidence type="ECO:0000313" key="19">
    <source>
        <dbReference type="EMBL" id="MFD1875210.1"/>
    </source>
</evidence>
<dbReference type="InterPro" id="IPR037066">
    <property type="entry name" value="Plug_dom_sf"/>
</dbReference>
<evidence type="ECO:0000256" key="8">
    <source>
        <dbReference type="ARBA" id="ARBA00023004"/>
    </source>
</evidence>
<evidence type="ECO:0000256" key="13">
    <source>
        <dbReference type="ARBA" id="ARBA00023237"/>
    </source>
</evidence>
<dbReference type="Gene3D" id="2.60.40.1120">
    <property type="entry name" value="Carboxypeptidase-like, regulatory domain"/>
    <property type="match status" value="1"/>
</dbReference>
<comment type="subcellular location">
    <subcellularLocation>
        <location evidence="1 14">Cell outer membrane</location>
        <topology evidence="1 14">Multi-pass membrane protein</topology>
    </subcellularLocation>
</comment>
<evidence type="ECO:0000256" key="11">
    <source>
        <dbReference type="ARBA" id="ARBA00023136"/>
    </source>
</evidence>
<evidence type="ECO:0000256" key="4">
    <source>
        <dbReference type="ARBA" id="ARBA00022452"/>
    </source>
</evidence>
<dbReference type="SUPFAM" id="SSF56935">
    <property type="entry name" value="Porins"/>
    <property type="match status" value="1"/>
</dbReference>
<evidence type="ECO:0000256" key="14">
    <source>
        <dbReference type="PROSITE-ProRule" id="PRU01360"/>
    </source>
</evidence>
<dbReference type="Pfam" id="PF07715">
    <property type="entry name" value="Plug"/>
    <property type="match status" value="1"/>
</dbReference>
<evidence type="ECO:0000256" key="9">
    <source>
        <dbReference type="ARBA" id="ARBA00023065"/>
    </source>
</evidence>
<dbReference type="EMBL" id="JBHUFD010000018">
    <property type="protein sequence ID" value="MFD1875210.1"/>
    <property type="molecule type" value="Genomic_DNA"/>
</dbReference>
<dbReference type="PANTHER" id="PTHR32552">
    <property type="entry name" value="FERRICHROME IRON RECEPTOR-RELATED"/>
    <property type="match status" value="1"/>
</dbReference>
<dbReference type="InterPro" id="IPR036942">
    <property type="entry name" value="Beta-barrel_TonB_sf"/>
</dbReference>
<proteinExistence type="inferred from homology"/>
<dbReference type="NCBIfam" id="TIGR01783">
    <property type="entry name" value="TonB-siderophor"/>
    <property type="match status" value="1"/>
</dbReference>
<dbReference type="Gene3D" id="2.170.130.10">
    <property type="entry name" value="TonB-dependent receptor, plug domain"/>
    <property type="match status" value="1"/>
</dbReference>